<comment type="caution">
    <text evidence="1">The sequence shown here is derived from an EMBL/GenBank/DDBJ whole genome shotgun (WGS) entry which is preliminary data.</text>
</comment>
<gene>
    <name evidence="1" type="ORF">GCX84_17860</name>
</gene>
<dbReference type="EMBL" id="AAMGKT010000016">
    <property type="protein sequence ID" value="EDH1111400.1"/>
    <property type="molecule type" value="Genomic_DNA"/>
</dbReference>
<reference evidence="1" key="1">
    <citation type="submission" date="2019-10" db="EMBL/GenBank/DDBJ databases">
        <authorList>
            <person name="Ashton P.M."/>
            <person name="Dallman T."/>
            <person name="Nair S."/>
            <person name="De Pinna E."/>
            <person name="Peters T."/>
            <person name="Grant K."/>
        </authorList>
    </citation>
    <scope>NUCLEOTIDE SEQUENCE</scope>
    <source>
        <strain evidence="1">821059</strain>
    </source>
</reference>
<evidence type="ECO:0000313" key="1">
    <source>
        <dbReference type="EMBL" id="EDH1111400.1"/>
    </source>
</evidence>
<accession>A0A3V7CF04</accession>
<organism evidence="1">
    <name type="scientific">Salmonella enterica I</name>
    <dbReference type="NCBI Taxonomy" id="59201"/>
    <lineage>
        <taxon>Bacteria</taxon>
        <taxon>Pseudomonadati</taxon>
        <taxon>Pseudomonadota</taxon>
        <taxon>Gammaproteobacteria</taxon>
        <taxon>Enterobacterales</taxon>
        <taxon>Enterobacteriaceae</taxon>
        <taxon>Salmonella</taxon>
    </lineage>
</organism>
<protein>
    <submittedName>
        <fullName evidence="1">Uncharacterized protein</fullName>
    </submittedName>
</protein>
<dbReference type="AlphaFoldDB" id="A0A3V7CF04"/>
<sequence>MHYYTTSNPDTGDCFLICFVIRDMEDRQPAPEVEEDIVALVQLKGDEIVWHKKGTDGDNYHFNEYLMKQDLLMYKKLDEEGWVFEVPFPCIANDSEVTYSWSTP</sequence>
<name>A0A3V7CF04_SALET</name>
<proteinExistence type="predicted"/>